<dbReference type="Proteomes" id="UP001280581">
    <property type="component" value="Unassembled WGS sequence"/>
</dbReference>
<dbReference type="Pfam" id="PF02826">
    <property type="entry name" value="2-Hacid_dh_C"/>
    <property type="match status" value="2"/>
</dbReference>
<feature type="compositionally biased region" description="Acidic residues" evidence="3">
    <location>
        <begin position="471"/>
        <end position="493"/>
    </location>
</feature>
<evidence type="ECO:0000313" key="6">
    <source>
        <dbReference type="Proteomes" id="UP001280581"/>
    </source>
</evidence>
<dbReference type="CDD" id="cd12163">
    <property type="entry name" value="2-Hacid_dh_5"/>
    <property type="match status" value="1"/>
</dbReference>
<dbReference type="AlphaFoldDB" id="A0AAN6RH77"/>
<dbReference type="PROSITE" id="PS00065">
    <property type="entry name" value="D_2_HYDROXYACID_DH_1"/>
    <property type="match status" value="1"/>
</dbReference>
<reference evidence="5 6" key="1">
    <citation type="submission" date="2021-02" db="EMBL/GenBank/DDBJ databases">
        <title>Genome assembly of Pseudopithomyces chartarum.</title>
        <authorList>
            <person name="Jauregui R."/>
            <person name="Singh J."/>
            <person name="Voisey C."/>
        </authorList>
    </citation>
    <scope>NUCLEOTIDE SEQUENCE [LARGE SCALE GENOMIC DNA]</scope>
    <source>
        <strain evidence="5 6">AGR01</strain>
    </source>
</reference>
<feature type="region of interest" description="Disordered" evidence="3">
    <location>
        <begin position="373"/>
        <end position="413"/>
    </location>
</feature>
<dbReference type="InterPro" id="IPR029752">
    <property type="entry name" value="D-isomer_DH_CS1"/>
</dbReference>
<dbReference type="PANTHER" id="PTHR43333">
    <property type="entry name" value="2-HACID_DH_C DOMAIN-CONTAINING PROTEIN"/>
    <property type="match status" value="1"/>
</dbReference>
<dbReference type="GO" id="GO:0016491">
    <property type="term" value="F:oxidoreductase activity"/>
    <property type="evidence" value="ECO:0007669"/>
    <property type="project" value="UniProtKB-KW"/>
</dbReference>
<feature type="domain" description="D-isomer specific 2-hydroxyacid dehydrogenase NAD-binding" evidence="4">
    <location>
        <begin position="135"/>
        <end position="202"/>
    </location>
</feature>
<comment type="caution">
    <text evidence="5">The sequence shown here is derived from an EMBL/GenBank/DDBJ whole genome shotgun (WGS) entry which is preliminary data.</text>
</comment>
<sequence length="541" mass="58519">MGGGVITKRGRGLVLLAIIPLPEESVKETLAEIKEEFPDLEYKYIFQQFQSFAGSPVHVPADLLERVNVLVTISWLPQKASDVPNIKFIQFISAGTNHVAKHPIYTDTKIPLCSANGVHGPQIAEWVVMTDLIHNHNYIDLYKKQQRREWKNAGDPISGKDNVGRTVGILGYGSIGRQVARVAKAMGMKVLAYTASPRKTPESKRDNGFIVPGTGDAEGEFPSAWYSGLDKESLHEFLRQKVDLLVLAVPLTKQTLHFLSAPEFALLHESNPSGTYIANIARGQIIDQPALIEALKSKQISGAALDVTDPEPLPADDPLWDAPNVLITPHVSGVTETTPERIFQVIPRQPRAIHGARCKARRMAELVAAGPSSLACHTNSPSPLTNQRQPDELEAHQGHDGEQDPQHGLGIQGNPEEALVGRILVPAALLGALKHPAAVARRGVDLVPPAQSDEAAAGDVLEVVEVGGQQEDGDDEDEDEVGGEEAQAEEVGEEGCCGEGMVSWMELWGRVGEIERERARTDAEEEKGEQGDGVAAESPAQ</sequence>
<dbReference type="SUPFAM" id="SSF51735">
    <property type="entry name" value="NAD(P)-binding Rossmann-fold domains"/>
    <property type="match status" value="1"/>
</dbReference>
<dbReference type="GO" id="GO:0051287">
    <property type="term" value="F:NAD binding"/>
    <property type="evidence" value="ECO:0007669"/>
    <property type="project" value="InterPro"/>
</dbReference>
<dbReference type="PANTHER" id="PTHR43333:SF1">
    <property type="entry name" value="D-ISOMER SPECIFIC 2-HYDROXYACID DEHYDROGENASE NAD-BINDING DOMAIN-CONTAINING PROTEIN"/>
    <property type="match status" value="1"/>
</dbReference>
<evidence type="ECO:0000256" key="3">
    <source>
        <dbReference type="SAM" id="MobiDB-lite"/>
    </source>
</evidence>
<dbReference type="InterPro" id="IPR036291">
    <property type="entry name" value="NAD(P)-bd_dom_sf"/>
</dbReference>
<organism evidence="5 6">
    <name type="scientific">Pseudopithomyces chartarum</name>
    <dbReference type="NCBI Taxonomy" id="1892770"/>
    <lineage>
        <taxon>Eukaryota</taxon>
        <taxon>Fungi</taxon>
        <taxon>Dikarya</taxon>
        <taxon>Ascomycota</taxon>
        <taxon>Pezizomycotina</taxon>
        <taxon>Dothideomycetes</taxon>
        <taxon>Pleosporomycetidae</taxon>
        <taxon>Pleosporales</taxon>
        <taxon>Massarineae</taxon>
        <taxon>Didymosphaeriaceae</taxon>
        <taxon>Pseudopithomyces</taxon>
    </lineage>
</organism>
<feature type="domain" description="D-isomer specific 2-hydroxyacid dehydrogenase NAD-binding" evidence="4">
    <location>
        <begin position="228"/>
        <end position="332"/>
    </location>
</feature>
<protein>
    <recommendedName>
        <fullName evidence="4">D-isomer specific 2-hydroxyacid dehydrogenase NAD-binding domain-containing protein</fullName>
    </recommendedName>
</protein>
<keyword evidence="2" id="KW-0520">NAD</keyword>
<feature type="compositionally biased region" description="Basic and acidic residues" evidence="3">
    <location>
        <begin position="389"/>
        <end position="405"/>
    </location>
</feature>
<feature type="compositionally biased region" description="Polar residues" evidence="3">
    <location>
        <begin position="375"/>
        <end position="388"/>
    </location>
</feature>
<evidence type="ECO:0000313" key="5">
    <source>
        <dbReference type="EMBL" id="KAK3208580.1"/>
    </source>
</evidence>
<gene>
    <name evidence="5" type="ORF">GRF29_77g1131578</name>
</gene>
<dbReference type="InterPro" id="IPR006140">
    <property type="entry name" value="D-isomer_DH_NAD-bd"/>
</dbReference>
<dbReference type="EMBL" id="WVTA01000007">
    <property type="protein sequence ID" value="KAK3208580.1"/>
    <property type="molecule type" value="Genomic_DNA"/>
</dbReference>
<proteinExistence type="predicted"/>
<dbReference type="SUPFAM" id="SSF52283">
    <property type="entry name" value="Formate/glycerate dehydrogenase catalytic domain-like"/>
    <property type="match status" value="1"/>
</dbReference>
<keyword evidence="1" id="KW-0560">Oxidoreductase</keyword>
<keyword evidence="6" id="KW-1185">Reference proteome</keyword>
<dbReference type="Gene3D" id="3.40.50.720">
    <property type="entry name" value="NAD(P)-binding Rossmann-like Domain"/>
    <property type="match status" value="2"/>
</dbReference>
<name>A0AAN6RH77_9PLEO</name>
<accession>A0AAN6RH77</accession>
<evidence type="ECO:0000259" key="4">
    <source>
        <dbReference type="Pfam" id="PF02826"/>
    </source>
</evidence>
<feature type="region of interest" description="Disordered" evidence="3">
    <location>
        <begin position="469"/>
        <end position="499"/>
    </location>
</feature>
<evidence type="ECO:0000256" key="1">
    <source>
        <dbReference type="ARBA" id="ARBA00023002"/>
    </source>
</evidence>
<evidence type="ECO:0000256" key="2">
    <source>
        <dbReference type="ARBA" id="ARBA00023027"/>
    </source>
</evidence>
<feature type="region of interest" description="Disordered" evidence="3">
    <location>
        <begin position="515"/>
        <end position="541"/>
    </location>
</feature>